<reference evidence="1" key="1">
    <citation type="submission" date="2020-04" db="EMBL/GenBank/DDBJ databases">
        <title>Deep metagenomics examines the oral microbiome during advanced dental caries in children, revealing novel taxa and co-occurrences with host molecules.</title>
        <authorList>
            <person name="Baker J.L."/>
            <person name="Morton J.T."/>
            <person name="Dinis M."/>
            <person name="Alvarez R."/>
            <person name="Tran N.C."/>
            <person name="Knight R."/>
            <person name="Edlund A."/>
        </authorList>
    </citation>
    <scope>NUCLEOTIDE SEQUENCE</scope>
    <source>
        <strain evidence="1">JCVI_32_bin.14</strain>
    </source>
</reference>
<proteinExistence type="predicted"/>
<dbReference type="EMBL" id="JABZMK010000008">
    <property type="protein sequence ID" value="MBF1129008.1"/>
    <property type="molecule type" value="Genomic_DNA"/>
</dbReference>
<accession>A0A930B522</accession>
<evidence type="ECO:0000313" key="2">
    <source>
        <dbReference type="Proteomes" id="UP000757890"/>
    </source>
</evidence>
<protein>
    <submittedName>
        <fullName evidence="1">Uncharacterized protein</fullName>
    </submittedName>
</protein>
<name>A0A930B522_9FIRM</name>
<gene>
    <name evidence="1" type="ORF">HXL70_03070</name>
</gene>
<evidence type="ECO:0000313" key="1">
    <source>
        <dbReference type="EMBL" id="MBF1129008.1"/>
    </source>
</evidence>
<dbReference type="RefSeq" id="WP_273348729.1">
    <property type="nucleotide sequence ID" value="NZ_CAKVSM010000130.1"/>
</dbReference>
<dbReference type="AlphaFoldDB" id="A0A930B522"/>
<organism evidence="1 2">
    <name type="scientific">Dialister invisus</name>
    <dbReference type="NCBI Taxonomy" id="218538"/>
    <lineage>
        <taxon>Bacteria</taxon>
        <taxon>Bacillati</taxon>
        <taxon>Bacillota</taxon>
        <taxon>Negativicutes</taxon>
        <taxon>Veillonellales</taxon>
        <taxon>Veillonellaceae</taxon>
        <taxon>Dialister</taxon>
    </lineage>
</organism>
<dbReference type="Proteomes" id="UP000757890">
    <property type="component" value="Unassembled WGS sequence"/>
</dbReference>
<comment type="caution">
    <text evidence="1">The sequence shown here is derived from an EMBL/GenBank/DDBJ whole genome shotgun (WGS) entry which is preliminary data.</text>
</comment>
<sequence>MKNTNKSKRYLINASYGACAEAEQVFRNGGDSILHGADVSIVETGSKGGKDVLSDTDLYAAAMRGTGGLIRIMG</sequence>